<proteinExistence type="predicted"/>
<dbReference type="InterPro" id="IPR029044">
    <property type="entry name" value="Nucleotide-diphossugar_trans"/>
</dbReference>
<reference evidence="2 3" key="1">
    <citation type="submission" date="2018-08" db="EMBL/GenBank/DDBJ databases">
        <title>Genomic Encyclopedia of Type Strains, Phase IV (KMG-IV): sequencing the most valuable type-strain genomes for metagenomic binning, comparative biology and taxonomic classification.</title>
        <authorList>
            <person name="Goeker M."/>
        </authorList>
    </citation>
    <scope>NUCLEOTIDE SEQUENCE [LARGE SCALE GENOMIC DNA]</scope>
    <source>
        <strain evidence="2 3">BW863</strain>
    </source>
</reference>
<evidence type="ECO:0000313" key="3">
    <source>
        <dbReference type="Proteomes" id="UP000256900"/>
    </source>
</evidence>
<keyword evidence="2" id="KW-0808">Transferase</keyword>
<dbReference type="InterPro" id="IPR050834">
    <property type="entry name" value="Glycosyltransf_2"/>
</dbReference>
<accession>A0A3D9Z445</accession>
<evidence type="ECO:0000313" key="2">
    <source>
        <dbReference type="EMBL" id="REF89068.1"/>
    </source>
</evidence>
<keyword evidence="3" id="KW-1185">Reference proteome</keyword>
<dbReference type="InterPro" id="IPR001173">
    <property type="entry name" value="Glyco_trans_2-like"/>
</dbReference>
<dbReference type="RefSeq" id="WP_115834884.1">
    <property type="nucleotide sequence ID" value="NZ_CP025086.1"/>
</dbReference>
<dbReference type="SUPFAM" id="SSF53448">
    <property type="entry name" value="Nucleotide-diphospho-sugar transferases"/>
    <property type="match status" value="1"/>
</dbReference>
<protein>
    <submittedName>
        <fullName evidence="2">GT2 family glycosyltransferase</fullName>
    </submittedName>
</protein>
<comment type="caution">
    <text evidence="2">The sequence shown here is derived from an EMBL/GenBank/DDBJ whole genome shotgun (WGS) entry which is preliminary data.</text>
</comment>
<dbReference type="PANTHER" id="PTHR43685:SF2">
    <property type="entry name" value="GLYCOSYLTRANSFERASE 2-LIKE DOMAIN-CONTAINING PROTEIN"/>
    <property type="match status" value="1"/>
</dbReference>
<gene>
    <name evidence="2" type="ORF">DES32_0282</name>
</gene>
<organism evidence="2 3">
    <name type="scientific">Methylovirgula ligni</name>
    <dbReference type="NCBI Taxonomy" id="569860"/>
    <lineage>
        <taxon>Bacteria</taxon>
        <taxon>Pseudomonadati</taxon>
        <taxon>Pseudomonadota</taxon>
        <taxon>Alphaproteobacteria</taxon>
        <taxon>Hyphomicrobiales</taxon>
        <taxon>Beijerinckiaceae</taxon>
        <taxon>Methylovirgula</taxon>
    </lineage>
</organism>
<dbReference type="PANTHER" id="PTHR43685">
    <property type="entry name" value="GLYCOSYLTRANSFERASE"/>
    <property type="match status" value="1"/>
</dbReference>
<evidence type="ECO:0000259" key="1">
    <source>
        <dbReference type="Pfam" id="PF00535"/>
    </source>
</evidence>
<dbReference type="Proteomes" id="UP000256900">
    <property type="component" value="Unassembled WGS sequence"/>
</dbReference>
<sequence>MANNPALSAVICTHNRHKSVSATINSVLAQDIDRQDFEIIVVDNSTDAGQARQFGGQYDGIENFRYVHEPVPGLSNARNVGAHLALAPIVAYLDDDAVAPPQWLRELSLGYQKFGDRAAIVGGPVEPVWVTPRPNWLTSDLEGFFSIVDHGGEIRELLPHEWLAGCNYSIRRDWLFAAGGFSTELGRKGALSLLSNEETLVSESVRARGGKVVYVPAASVKHYIDPSRTSADWLKRRMAWQAVSDVLSRPQESLRRAEIASYRFRRYSRLGRAIFFANLLRRRENITSIDLDRIYHAILILLCRGS</sequence>
<dbReference type="EMBL" id="QUMO01000001">
    <property type="protein sequence ID" value="REF89068.1"/>
    <property type="molecule type" value="Genomic_DNA"/>
</dbReference>
<dbReference type="AlphaFoldDB" id="A0A3D9Z445"/>
<dbReference type="GO" id="GO:0016740">
    <property type="term" value="F:transferase activity"/>
    <property type="evidence" value="ECO:0007669"/>
    <property type="project" value="UniProtKB-KW"/>
</dbReference>
<dbReference type="CDD" id="cd00761">
    <property type="entry name" value="Glyco_tranf_GTA_type"/>
    <property type="match status" value="1"/>
</dbReference>
<feature type="domain" description="Glycosyltransferase 2-like" evidence="1">
    <location>
        <begin position="8"/>
        <end position="120"/>
    </location>
</feature>
<dbReference type="Pfam" id="PF00535">
    <property type="entry name" value="Glycos_transf_2"/>
    <property type="match status" value="1"/>
</dbReference>
<name>A0A3D9Z445_9HYPH</name>
<dbReference type="Gene3D" id="3.90.550.10">
    <property type="entry name" value="Spore Coat Polysaccharide Biosynthesis Protein SpsA, Chain A"/>
    <property type="match status" value="1"/>
</dbReference>